<evidence type="ECO:0000256" key="3">
    <source>
        <dbReference type="ARBA" id="ARBA00022729"/>
    </source>
</evidence>
<dbReference type="GO" id="GO:0005576">
    <property type="term" value="C:extracellular region"/>
    <property type="evidence" value="ECO:0007669"/>
    <property type="project" value="TreeGrafter"/>
</dbReference>
<dbReference type="AlphaFoldDB" id="A0A7G1KD64"/>
<gene>
    <name evidence="6" type="ORF">NWFMUON74_09490</name>
</gene>
<dbReference type="Gene3D" id="3.40.190.10">
    <property type="entry name" value="Periplasmic binding protein-like II"/>
    <property type="match status" value="2"/>
</dbReference>
<dbReference type="CDD" id="cd13690">
    <property type="entry name" value="PBP2_GluB"/>
    <property type="match status" value="1"/>
</dbReference>
<keyword evidence="3 4" id="KW-0732">Signal</keyword>
<protein>
    <submittedName>
        <fullName evidence="6">Glutamate-binding protein</fullName>
    </submittedName>
</protein>
<feature type="domain" description="Solute-binding protein family 3/N-terminal" evidence="5">
    <location>
        <begin position="59"/>
        <end position="284"/>
    </location>
</feature>
<keyword evidence="2" id="KW-0813">Transport</keyword>
<dbReference type="RefSeq" id="WP_187686767.1">
    <property type="nucleotide sequence ID" value="NZ_AP023396.1"/>
</dbReference>
<sequence>MRRLSRLAAAVLGTVAVTLTAACDSGAPPINLSDSGPPVATDVDFPAGSTMRKLHDEGRITIGTKFDQPLFGLKNPVTGRPEGFDAEMGKLIAAKLGIPADRIDWVETVSANREPFLQQGRVDAVIATYTVTDKRKDIIDFAGPYYIAGQSFMVRKGNPAKISGPDDLTGKGVCAVEGSASSSNVRNRVPGAHVVLFDSYSKCAEALKNGQVVAMTTDNTILGGLRSLDPDAFELVPGTFTAEPYGIGIAKGRGDLVRFIDDALRAAFADGTWSAAWDRTAGRILGAAPPPPDLESY</sequence>
<proteinExistence type="inferred from homology"/>
<comment type="similarity">
    <text evidence="1">Belongs to the bacterial solute-binding protein 3 family.</text>
</comment>
<dbReference type="SMART" id="SM00062">
    <property type="entry name" value="PBPb"/>
    <property type="match status" value="1"/>
</dbReference>
<reference evidence="6 7" key="1">
    <citation type="submission" date="2020-08" db="EMBL/GenBank/DDBJ databases">
        <title>Genome Sequencing of Nocardia wallacei strain FMUON74 and assembly.</title>
        <authorList>
            <person name="Toyokawa M."/>
            <person name="Uesaka K."/>
        </authorList>
    </citation>
    <scope>NUCLEOTIDE SEQUENCE [LARGE SCALE GENOMIC DNA]</scope>
    <source>
        <strain evidence="6 7">FMUON74</strain>
    </source>
</reference>
<dbReference type="SUPFAM" id="SSF53850">
    <property type="entry name" value="Periplasmic binding protein-like II"/>
    <property type="match status" value="1"/>
</dbReference>
<evidence type="ECO:0000256" key="1">
    <source>
        <dbReference type="ARBA" id="ARBA00010333"/>
    </source>
</evidence>
<feature type="signal peptide" evidence="4">
    <location>
        <begin position="1"/>
        <end position="21"/>
    </location>
</feature>
<evidence type="ECO:0000259" key="5">
    <source>
        <dbReference type="SMART" id="SM00062"/>
    </source>
</evidence>
<organism evidence="6 7">
    <name type="scientific">Nocardia wallacei</name>
    <dbReference type="NCBI Taxonomy" id="480035"/>
    <lineage>
        <taxon>Bacteria</taxon>
        <taxon>Bacillati</taxon>
        <taxon>Actinomycetota</taxon>
        <taxon>Actinomycetes</taxon>
        <taxon>Mycobacteriales</taxon>
        <taxon>Nocardiaceae</taxon>
        <taxon>Nocardia</taxon>
    </lineage>
</organism>
<feature type="chain" id="PRO_5039393812" evidence="4">
    <location>
        <begin position="22"/>
        <end position="297"/>
    </location>
</feature>
<dbReference type="PANTHER" id="PTHR30085">
    <property type="entry name" value="AMINO ACID ABC TRANSPORTER PERMEASE"/>
    <property type="match status" value="1"/>
</dbReference>
<evidence type="ECO:0000313" key="6">
    <source>
        <dbReference type="EMBL" id="BCK53177.1"/>
    </source>
</evidence>
<dbReference type="GeneID" id="80345566"/>
<dbReference type="GO" id="GO:0030288">
    <property type="term" value="C:outer membrane-bounded periplasmic space"/>
    <property type="evidence" value="ECO:0007669"/>
    <property type="project" value="TreeGrafter"/>
</dbReference>
<dbReference type="PROSITE" id="PS51257">
    <property type="entry name" value="PROKAR_LIPOPROTEIN"/>
    <property type="match status" value="1"/>
</dbReference>
<keyword evidence="7" id="KW-1185">Reference proteome</keyword>
<evidence type="ECO:0000256" key="4">
    <source>
        <dbReference type="SAM" id="SignalP"/>
    </source>
</evidence>
<dbReference type="Proteomes" id="UP000516173">
    <property type="component" value="Chromosome"/>
</dbReference>
<dbReference type="KEGG" id="nwl:NWFMUON74_09490"/>
<dbReference type="Pfam" id="PF00497">
    <property type="entry name" value="SBP_bac_3"/>
    <property type="match status" value="1"/>
</dbReference>
<dbReference type="GO" id="GO:0006865">
    <property type="term" value="P:amino acid transport"/>
    <property type="evidence" value="ECO:0007669"/>
    <property type="project" value="TreeGrafter"/>
</dbReference>
<accession>A0A7G1KD64</accession>
<evidence type="ECO:0000256" key="2">
    <source>
        <dbReference type="ARBA" id="ARBA00022448"/>
    </source>
</evidence>
<dbReference type="PANTHER" id="PTHR30085:SF6">
    <property type="entry name" value="ABC TRANSPORTER GLUTAMINE-BINDING PROTEIN GLNH"/>
    <property type="match status" value="1"/>
</dbReference>
<dbReference type="EMBL" id="AP023396">
    <property type="protein sequence ID" value="BCK53177.1"/>
    <property type="molecule type" value="Genomic_DNA"/>
</dbReference>
<dbReference type="InterPro" id="IPR051455">
    <property type="entry name" value="Bact_solute-bind_prot3"/>
</dbReference>
<evidence type="ECO:0000313" key="7">
    <source>
        <dbReference type="Proteomes" id="UP000516173"/>
    </source>
</evidence>
<dbReference type="InterPro" id="IPR001638">
    <property type="entry name" value="Solute-binding_3/MltF_N"/>
</dbReference>
<name>A0A7G1KD64_9NOCA</name>